<evidence type="ECO:0000313" key="8">
    <source>
        <dbReference type="Proteomes" id="UP000000226"/>
    </source>
</evidence>
<dbReference type="EC" id="1.6.5.2" evidence="3"/>
<dbReference type="Proteomes" id="UP000000226">
    <property type="component" value="Chromosome 11"/>
</dbReference>
<dbReference type="PANTHER" id="PTHR30546:SF23">
    <property type="entry name" value="FLAVOPROTEIN-LIKE PROTEIN YCP4-RELATED"/>
    <property type="match status" value="1"/>
</dbReference>
<evidence type="ECO:0000256" key="4">
    <source>
        <dbReference type="ARBA" id="ARBA00047678"/>
    </source>
</evidence>
<dbReference type="Gramene" id="ESW05111">
    <property type="protein sequence ID" value="ESW05111"/>
    <property type="gene ID" value="PHAVU_011G152800g"/>
</dbReference>
<comment type="similarity">
    <text evidence="2">Belongs to the WrbA family.</text>
</comment>
<name>V7ALT8_PHAVU</name>
<dbReference type="PANTHER" id="PTHR30546">
    <property type="entry name" value="FLAVODOXIN-RELATED PROTEIN WRBA-RELATED"/>
    <property type="match status" value="1"/>
</dbReference>
<comment type="cofactor">
    <cofactor evidence="1">
        <name>FMN</name>
        <dbReference type="ChEBI" id="CHEBI:58210"/>
    </cofactor>
</comment>
<dbReference type="SUPFAM" id="SSF52218">
    <property type="entry name" value="Flavoproteins"/>
    <property type="match status" value="1"/>
</dbReference>
<dbReference type="FunFam" id="3.40.50.360:FF:000001">
    <property type="entry name" value="NAD(P)H dehydrogenase (Quinone) FQR1-like"/>
    <property type="match status" value="1"/>
</dbReference>
<sequence>VPDTLAPRASWKTNVPIISRKELLEGDGFVFGFPAKFGMMAAEFQAFLDLTASVWNEEEQLLKGKPAGIFFSTGCQGGGQETTALTAIPQLVNRGMLFVPIGNILGAEKCEMEEVRGGSPFGAGTYAGSDGSREPSEIELKQAFHQGKYIATITKKLKRDPQCSFPKIARRLSQVVPQS</sequence>
<evidence type="ECO:0000256" key="3">
    <source>
        <dbReference type="ARBA" id="ARBA00012648"/>
    </source>
</evidence>
<gene>
    <name evidence="7" type="ORF">PHAVU_011G152800g</name>
</gene>
<protein>
    <recommendedName>
        <fullName evidence="3">NAD(P)H dehydrogenase (quinone)</fullName>
        <ecNumber evidence="3">1.6.5.2</ecNumber>
    </recommendedName>
</protein>
<dbReference type="OrthoDB" id="504689at2759"/>
<dbReference type="eggNOG" id="KOG3135">
    <property type="taxonomic scope" value="Eukaryota"/>
</dbReference>
<keyword evidence="8" id="KW-1185">Reference proteome</keyword>
<dbReference type="Gene3D" id="3.40.50.360">
    <property type="match status" value="1"/>
</dbReference>
<dbReference type="OMA" id="GAEKCEM"/>
<feature type="domain" description="NADPH-dependent FMN reductase-like" evidence="6">
    <location>
        <begin position="22"/>
        <end position="101"/>
    </location>
</feature>
<dbReference type="EMBL" id="CM002298">
    <property type="protein sequence ID" value="ESW05111.1"/>
    <property type="molecule type" value="Genomic_DNA"/>
</dbReference>
<dbReference type="NCBIfam" id="TIGR01755">
    <property type="entry name" value="flav_wrbA"/>
    <property type="match status" value="1"/>
</dbReference>
<dbReference type="GO" id="GO:0016020">
    <property type="term" value="C:membrane"/>
    <property type="evidence" value="ECO:0007669"/>
    <property type="project" value="TreeGrafter"/>
</dbReference>
<evidence type="ECO:0000256" key="2">
    <source>
        <dbReference type="ARBA" id="ARBA00006961"/>
    </source>
</evidence>
<organism evidence="7 8">
    <name type="scientific">Phaseolus vulgaris</name>
    <name type="common">Kidney bean</name>
    <name type="synonym">French bean</name>
    <dbReference type="NCBI Taxonomy" id="3885"/>
    <lineage>
        <taxon>Eukaryota</taxon>
        <taxon>Viridiplantae</taxon>
        <taxon>Streptophyta</taxon>
        <taxon>Embryophyta</taxon>
        <taxon>Tracheophyta</taxon>
        <taxon>Spermatophyta</taxon>
        <taxon>Magnoliopsida</taxon>
        <taxon>eudicotyledons</taxon>
        <taxon>Gunneridae</taxon>
        <taxon>Pentapetalae</taxon>
        <taxon>rosids</taxon>
        <taxon>fabids</taxon>
        <taxon>Fabales</taxon>
        <taxon>Fabaceae</taxon>
        <taxon>Papilionoideae</taxon>
        <taxon>50 kb inversion clade</taxon>
        <taxon>NPAAA clade</taxon>
        <taxon>indigoferoid/millettioid clade</taxon>
        <taxon>Phaseoleae</taxon>
        <taxon>Phaseolus</taxon>
    </lineage>
</organism>
<dbReference type="InterPro" id="IPR005025">
    <property type="entry name" value="FMN_Rdtase-like_dom"/>
</dbReference>
<proteinExistence type="inferred from homology"/>
<evidence type="ECO:0000256" key="5">
    <source>
        <dbReference type="ARBA" id="ARBA00048983"/>
    </source>
</evidence>
<dbReference type="GO" id="GO:0003955">
    <property type="term" value="F:NAD(P)H dehydrogenase (quinone) activity"/>
    <property type="evidence" value="ECO:0007669"/>
    <property type="project" value="UniProtKB-EC"/>
</dbReference>
<comment type="catalytic activity">
    <reaction evidence="5">
        <text>a quinone + NADPH + H(+) = a quinol + NADP(+)</text>
        <dbReference type="Rhea" id="RHEA:46164"/>
        <dbReference type="ChEBI" id="CHEBI:15378"/>
        <dbReference type="ChEBI" id="CHEBI:24646"/>
        <dbReference type="ChEBI" id="CHEBI:57783"/>
        <dbReference type="ChEBI" id="CHEBI:58349"/>
        <dbReference type="ChEBI" id="CHEBI:132124"/>
        <dbReference type="EC" id="1.6.5.2"/>
    </reaction>
</comment>
<dbReference type="InterPro" id="IPR010089">
    <property type="entry name" value="Flavoprotein_WrbA-like"/>
</dbReference>
<comment type="catalytic activity">
    <reaction evidence="4">
        <text>a quinone + NADH + H(+) = a quinol + NAD(+)</text>
        <dbReference type="Rhea" id="RHEA:46160"/>
        <dbReference type="ChEBI" id="CHEBI:15378"/>
        <dbReference type="ChEBI" id="CHEBI:24646"/>
        <dbReference type="ChEBI" id="CHEBI:57540"/>
        <dbReference type="ChEBI" id="CHEBI:57945"/>
        <dbReference type="ChEBI" id="CHEBI:132124"/>
        <dbReference type="EC" id="1.6.5.2"/>
    </reaction>
</comment>
<dbReference type="GO" id="GO:0010181">
    <property type="term" value="F:FMN binding"/>
    <property type="evidence" value="ECO:0007669"/>
    <property type="project" value="InterPro"/>
</dbReference>
<dbReference type="SMR" id="V7ALT8"/>
<evidence type="ECO:0000259" key="6">
    <source>
        <dbReference type="Pfam" id="PF03358"/>
    </source>
</evidence>
<feature type="non-terminal residue" evidence="7">
    <location>
        <position position="1"/>
    </location>
</feature>
<evidence type="ECO:0000313" key="7">
    <source>
        <dbReference type="EMBL" id="ESW05111.1"/>
    </source>
</evidence>
<dbReference type="Pfam" id="PF03358">
    <property type="entry name" value="FMN_red"/>
    <property type="match status" value="1"/>
</dbReference>
<reference evidence="8" key="1">
    <citation type="journal article" date="2014" name="Nat. Genet.">
        <title>A reference genome for common bean and genome-wide analysis of dual domestications.</title>
        <authorList>
            <person name="Schmutz J."/>
            <person name="McClean P.E."/>
            <person name="Mamidi S."/>
            <person name="Wu G.A."/>
            <person name="Cannon S.B."/>
            <person name="Grimwood J."/>
            <person name="Jenkins J."/>
            <person name="Shu S."/>
            <person name="Song Q."/>
            <person name="Chavarro C."/>
            <person name="Torres-Torres M."/>
            <person name="Geffroy V."/>
            <person name="Moghaddam S.M."/>
            <person name="Gao D."/>
            <person name="Abernathy B."/>
            <person name="Barry K."/>
            <person name="Blair M."/>
            <person name="Brick M.A."/>
            <person name="Chovatia M."/>
            <person name="Gepts P."/>
            <person name="Goodstein D.M."/>
            <person name="Gonzales M."/>
            <person name="Hellsten U."/>
            <person name="Hyten D.L."/>
            <person name="Jia G."/>
            <person name="Kelly J.D."/>
            <person name="Kudrna D."/>
            <person name="Lee R."/>
            <person name="Richard M.M."/>
            <person name="Miklas P.N."/>
            <person name="Osorno J.M."/>
            <person name="Rodrigues J."/>
            <person name="Thareau V."/>
            <person name="Urrea C.A."/>
            <person name="Wang M."/>
            <person name="Yu Y."/>
            <person name="Zhang M."/>
            <person name="Wing R.A."/>
            <person name="Cregan P.B."/>
            <person name="Rokhsar D.S."/>
            <person name="Jackson S.A."/>
        </authorList>
    </citation>
    <scope>NUCLEOTIDE SEQUENCE [LARGE SCALE GENOMIC DNA]</scope>
    <source>
        <strain evidence="8">cv. G19833</strain>
    </source>
</reference>
<dbReference type="AlphaFoldDB" id="V7ALT8"/>
<evidence type="ECO:0000256" key="1">
    <source>
        <dbReference type="ARBA" id="ARBA00001917"/>
    </source>
</evidence>
<accession>V7ALT8</accession>
<dbReference type="STRING" id="3885.V7ALT8"/>
<dbReference type="InterPro" id="IPR029039">
    <property type="entry name" value="Flavoprotein-like_sf"/>
</dbReference>